<feature type="compositionally biased region" description="Low complexity" evidence="1">
    <location>
        <begin position="43"/>
        <end position="59"/>
    </location>
</feature>
<protein>
    <recommendedName>
        <fullName evidence="4">Cysteine synthase</fullName>
    </recommendedName>
</protein>
<feature type="region of interest" description="Disordered" evidence="1">
    <location>
        <begin position="1"/>
        <end position="59"/>
    </location>
</feature>
<feature type="compositionally biased region" description="Pro residues" evidence="1">
    <location>
        <begin position="26"/>
        <end position="42"/>
    </location>
</feature>
<dbReference type="EMBL" id="KK101509">
    <property type="protein sequence ID" value="KIZ00620.1"/>
    <property type="molecule type" value="Genomic_DNA"/>
</dbReference>
<evidence type="ECO:0008006" key="4">
    <source>
        <dbReference type="Google" id="ProtNLM"/>
    </source>
</evidence>
<accession>A0A0D2MBK7</accession>
<evidence type="ECO:0000313" key="3">
    <source>
        <dbReference type="Proteomes" id="UP000054498"/>
    </source>
</evidence>
<keyword evidence="3" id="KW-1185">Reference proteome</keyword>
<dbReference type="SUPFAM" id="SSF53686">
    <property type="entry name" value="Tryptophan synthase beta subunit-like PLP-dependent enzymes"/>
    <property type="match status" value="1"/>
</dbReference>
<dbReference type="GeneID" id="25740222"/>
<organism evidence="2 3">
    <name type="scientific">Monoraphidium neglectum</name>
    <dbReference type="NCBI Taxonomy" id="145388"/>
    <lineage>
        <taxon>Eukaryota</taxon>
        <taxon>Viridiplantae</taxon>
        <taxon>Chlorophyta</taxon>
        <taxon>core chlorophytes</taxon>
        <taxon>Chlorophyceae</taxon>
        <taxon>CS clade</taxon>
        <taxon>Sphaeropleales</taxon>
        <taxon>Selenastraceae</taxon>
        <taxon>Monoraphidium</taxon>
    </lineage>
</organism>
<dbReference type="RefSeq" id="XP_013899639.1">
    <property type="nucleotide sequence ID" value="XM_014044185.1"/>
</dbReference>
<dbReference type="InterPro" id="IPR036052">
    <property type="entry name" value="TrpB-like_PALP_sf"/>
</dbReference>
<reference evidence="2 3" key="1">
    <citation type="journal article" date="2013" name="BMC Genomics">
        <title>Reconstruction of the lipid metabolism for the microalga Monoraphidium neglectum from its genome sequence reveals characteristics suitable for biofuel production.</title>
        <authorList>
            <person name="Bogen C."/>
            <person name="Al-Dilaimi A."/>
            <person name="Albersmeier A."/>
            <person name="Wichmann J."/>
            <person name="Grundmann M."/>
            <person name="Rupp O."/>
            <person name="Lauersen K.J."/>
            <person name="Blifernez-Klassen O."/>
            <person name="Kalinowski J."/>
            <person name="Goesmann A."/>
            <person name="Mussgnug J.H."/>
            <person name="Kruse O."/>
        </authorList>
    </citation>
    <scope>NUCLEOTIDE SEQUENCE [LARGE SCALE GENOMIC DNA]</scope>
    <source>
        <strain evidence="2 3">SAG 48.87</strain>
    </source>
</reference>
<evidence type="ECO:0000313" key="2">
    <source>
        <dbReference type="EMBL" id="KIZ00620.1"/>
    </source>
</evidence>
<name>A0A0D2MBK7_9CHLO</name>
<sequence>MAPGAQVLVAAPPHGAPANGSGIPGLAPPLPVLAPLPAPAAGPGPAAASRGFGGAAAASAPPAVDSVLDLIGATPMLRVSRFDTGPCELFLKLENVNPG</sequence>
<dbReference type="Proteomes" id="UP000054498">
    <property type="component" value="Unassembled WGS sequence"/>
</dbReference>
<gene>
    <name evidence="2" type="ORF">MNEG_7346</name>
</gene>
<feature type="non-terminal residue" evidence="2">
    <location>
        <position position="99"/>
    </location>
</feature>
<proteinExistence type="predicted"/>
<dbReference type="AlphaFoldDB" id="A0A0D2MBK7"/>
<dbReference type="KEGG" id="mng:MNEG_7346"/>
<evidence type="ECO:0000256" key="1">
    <source>
        <dbReference type="SAM" id="MobiDB-lite"/>
    </source>
</evidence>